<dbReference type="AlphaFoldDB" id="W4Q9H1"/>
<dbReference type="EMBL" id="BAUT01000152">
    <property type="protein sequence ID" value="GAE28645.1"/>
    <property type="molecule type" value="Genomic_DNA"/>
</dbReference>
<feature type="chain" id="PRO_5039637021" description="Lipoprotein" evidence="1">
    <location>
        <begin position="20"/>
        <end position="135"/>
    </location>
</feature>
<dbReference type="PROSITE" id="PS51257">
    <property type="entry name" value="PROKAR_LIPOPROTEIN"/>
    <property type="match status" value="1"/>
</dbReference>
<dbReference type="RefSeq" id="WP_034751788.1">
    <property type="nucleotide sequence ID" value="NZ_BAUT01000152.1"/>
</dbReference>
<keyword evidence="1" id="KW-0732">Signal</keyword>
<proteinExistence type="predicted"/>
<gene>
    <name evidence="2" type="ORF">JCM9140_4900</name>
</gene>
<accession>W4Q9H1</accession>
<organism evidence="2 3">
    <name type="scientific">Halalkalibacter wakoensis JCM 9140</name>
    <dbReference type="NCBI Taxonomy" id="1236970"/>
    <lineage>
        <taxon>Bacteria</taxon>
        <taxon>Bacillati</taxon>
        <taxon>Bacillota</taxon>
        <taxon>Bacilli</taxon>
        <taxon>Bacillales</taxon>
        <taxon>Bacillaceae</taxon>
        <taxon>Halalkalibacter</taxon>
    </lineage>
</organism>
<comment type="caution">
    <text evidence="2">The sequence shown here is derived from an EMBL/GenBank/DDBJ whole genome shotgun (WGS) entry which is preliminary data.</text>
</comment>
<feature type="signal peptide" evidence="1">
    <location>
        <begin position="1"/>
        <end position="19"/>
    </location>
</feature>
<evidence type="ECO:0000313" key="3">
    <source>
        <dbReference type="Proteomes" id="UP000018890"/>
    </source>
</evidence>
<name>W4Q9H1_9BACI</name>
<sequence>MKKRLVCSCFLFIILGLVGCGSSEESIETEGSSVDAIQESSVIEEIKGKAETELSVDNIFVPEMEDLEIKNAFVSFSGEEPFSVDVQYHAEVSDKDERFENEIVVEEEKEKTGMKHIVPPYVNGGICTFGLYSVS</sequence>
<reference evidence="2" key="1">
    <citation type="journal article" date="2014" name="Genome Announc.">
        <title>Draft Genome Sequences of Three Alkaliphilic Bacillus Strains, Bacillus wakoensis JCM 9140T, Bacillus akibai JCM 9157T, and Bacillus hemicellulosilyticus JCM 9152T.</title>
        <authorList>
            <person name="Yuki M."/>
            <person name="Oshima K."/>
            <person name="Suda W."/>
            <person name="Oshida Y."/>
            <person name="Kitamura K."/>
            <person name="Iida T."/>
            <person name="Hattori M."/>
            <person name="Ohkuma M."/>
        </authorList>
    </citation>
    <scope>NUCLEOTIDE SEQUENCE [LARGE SCALE GENOMIC DNA]</scope>
    <source>
        <strain evidence="2">JCM 9140</strain>
    </source>
</reference>
<evidence type="ECO:0008006" key="4">
    <source>
        <dbReference type="Google" id="ProtNLM"/>
    </source>
</evidence>
<dbReference type="Proteomes" id="UP000018890">
    <property type="component" value="Unassembled WGS sequence"/>
</dbReference>
<evidence type="ECO:0000256" key="1">
    <source>
        <dbReference type="SAM" id="SignalP"/>
    </source>
</evidence>
<keyword evidence="3" id="KW-1185">Reference proteome</keyword>
<protein>
    <recommendedName>
        <fullName evidence="4">Lipoprotein</fullName>
    </recommendedName>
</protein>
<evidence type="ECO:0000313" key="2">
    <source>
        <dbReference type="EMBL" id="GAE28645.1"/>
    </source>
</evidence>